<feature type="binding site" evidence="6">
    <location>
        <begin position="9"/>
        <end position="11"/>
    </location>
    <ligand>
        <name>FMN</name>
        <dbReference type="ChEBI" id="CHEBI:58210"/>
    </ligand>
</feature>
<gene>
    <name evidence="6" type="primary">ubiX</name>
    <name evidence="8" type="ORF">CA615_00440</name>
</gene>
<dbReference type="GO" id="GO:0016831">
    <property type="term" value="F:carboxy-lyase activity"/>
    <property type="evidence" value="ECO:0007669"/>
    <property type="project" value="TreeGrafter"/>
</dbReference>
<dbReference type="EC" id="2.5.1.129" evidence="6"/>
<feature type="binding site" evidence="6">
    <location>
        <position position="121"/>
    </location>
    <ligand>
        <name>FMN</name>
        <dbReference type="ChEBI" id="CHEBI:58210"/>
    </ligand>
</feature>
<dbReference type="Gene3D" id="3.40.50.1950">
    <property type="entry name" value="Flavin prenyltransferase-like"/>
    <property type="match status" value="1"/>
</dbReference>
<evidence type="ECO:0000256" key="3">
    <source>
        <dbReference type="ARBA" id="ARBA00022643"/>
    </source>
</evidence>
<dbReference type="FunFam" id="3.40.50.1950:FF:000001">
    <property type="entry name" value="Flavin prenyltransferase UbiX"/>
    <property type="match status" value="1"/>
</dbReference>
<keyword evidence="4 6" id="KW-0808">Transferase</keyword>
<dbReference type="PANTHER" id="PTHR43374">
    <property type="entry name" value="FLAVIN PRENYLTRANSFERASE"/>
    <property type="match status" value="1"/>
</dbReference>
<dbReference type="RefSeq" id="WP_011405706.1">
    <property type="nucleotide sequence ID" value="NZ_CATZNA010000023.1"/>
</dbReference>
<dbReference type="GO" id="GO:0106141">
    <property type="term" value="F:flavin prenyltransferase activity"/>
    <property type="evidence" value="ECO:0007669"/>
    <property type="project" value="UniProtKB-EC"/>
</dbReference>
<dbReference type="InterPro" id="IPR003382">
    <property type="entry name" value="Flavoprotein"/>
</dbReference>
<evidence type="ECO:0000256" key="1">
    <source>
        <dbReference type="ARBA" id="ARBA00022602"/>
    </source>
</evidence>
<dbReference type="PANTHER" id="PTHR43374:SF1">
    <property type="entry name" value="FLAVIN PRENYLTRANSFERASE PAD1, MITOCHONDRIAL"/>
    <property type="match status" value="1"/>
</dbReference>
<comment type="function">
    <text evidence="6">Flavin prenyltransferase that catalyzes the synthesis of the prenylated FMN cofactor (prenyl-FMN) for 4-hydroxy-3-polyprenylbenzoic acid decarboxylase UbiD. The prenyltransferase is metal-independent and links a dimethylallyl moiety from dimethylallyl monophosphate (DMAP) to the flavin N5 and C6 atoms of FMN.</text>
</comment>
<dbReference type="GeneID" id="3855617"/>
<keyword evidence="3 6" id="KW-0288">FMN</keyword>
<dbReference type="NCBIfam" id="TIGR00421">
    <property type="entry name" value="ubiX_pad"/>
    <property type="match status" value="1"/>
</dbReference>
<dbReference type="Pfam" id="PF02441">
    <property type="entry name" value="Flavoprotein"/>
    <property type="match status" value="1"/>
</dbReference>
<feature type="binding site" evidence="6">
    <location>
        <begin position="86"/>
        <end position="89"/>
    </location>
    <ligand>
        <name>FMN</name>
        <dbReference type="ChEBI" id="CHEBI:58210"/>
    </ligand>
</feature>
<dbReference type="EMBL" id="NGJK01000005">
    <property type="protein sequence ID" value="RAP03788.1"/>
    <property type="molecule type" value="Genomic_DNA"/>
</dbReference>
<dbReference type="InterPro" id="IPR004507">
    <property type="entry name" value="UbiX-like"/>
</dbReference>
<organism evidence="8 9">
    <name type="scientific">Methanosphaera stadtmanae</name>
    <dbReference type="NCBI Taxonomy" id="2317"/>
    <lineage>
        <taxon>Archaea</taxon>
        <taxon>Methanobacteriati</taxon>
        <taxon>Methanobacteriota</taxon>
        <taxon>Methanomada group</taxon>
        <taxon>Methanobacteria</taxon>
        <taxon>Methanobacteriales</taxon>
        <taxon>Methanobacteriaceae</taxon>
        <taxon>Methanosphaera</taxon>
    </lineage>
</organism>
<evidence type="ECO:0000256" key="4">
    <source>
        <dbReference type="ARBA" id="ARBA00022679"/>
    </source>
</evidence>
<evidence type="ECO:0000256" key="2">
    <source>
        <dbReference type="ARBA" id="ARBA00022630"/>
    </source>
</evidence>
<dbReference type="InterPro" id="IPR036551">
    <property type="entry name" value="Flavin_trans-like"/>
</dbReference>
<sequence>MKIVVGITGASGVIYGIRLLEELKKADIETYLVISDIAKDIIEYETSYLVCDVEKLASYSYDEHDLNAIINSGSFKFDATIIIPSSMKTLSAISNGYGDNAITRVADVTLKERRTLIIVPRETPLRTIHLENMTNISREGGIILPAMPGFYHKPQTIDEQVNFIVGKIFDILNINNNLFTKWKQ</sequence>
<evidence type="ECO:0000313" key="8">
    <source>
        <dbReference type="EMBL" id="RAP03788.1"/>
    </source>
</evidence>
<feature type="binding site" evidence="6">
    <location>
        <position position="167"/>
    </location>
    <ligand>
        <name>dimethylallyl phosphate</name>
        <dbReference type="ChEBI" id="CHEBI:88052"/>
    </ligand>
</feature>
<feature type="binding site" evidence="6">
    <location>
        <position position="35"/>
    </location>
    <ligand>
        <name>FMN</name>
        <dbReference type="ChEBI" id="CHEBI:58210"/>
    </ligand>
</feature>
<protein>
    <recommendedName>
        <fullName evidence="6">Flavin prenyltransferase UbiX</fullName>
        <ecNumber evidence="6">2.5.1.129</ecNumber>
    </recommendedName>
</protein>
<dbReference type="AlphaFoldDB" id="A0A328QAT5"/>
<comment type="caution">
    <text evidence="6">Lacks conserved residue(s) required for the propagation of feature annotation.</text>
</comment>
<evidence type="ECO:0000256" key="5">
    <source>
        <dbReference type="ARBA" id="ARBA00060793"/>
    </source>
</evidence>
<evidence type="ECO:0000313" key="9">
    <source>
        <dbReference type="Proteomes" id="UP000248557"/>
    </source>
</evidence>
<evidence type="ECO:0000259" key="7">
    <source>
        <dbReference type="Pfam" id="PF02441"/>
    </source>
</evidence>
<keyword evidence="2 6" id="KW-0285">Flavoprotein</keyword>
<dbReference type="HAMAP" id="MF_01984">
    <property type="entry name" value="ubiX_pad"/>
    <property type="match status" value="1"/>
</dbReference>
<dbReference type="OMA" id="GATHIQD"/>
<feature type="binding site" evidence="6">
    <location>
        <position position="151"/>
    </location>
    <ligand>
        <name>dimethylallyl phosphate</name>
        <dbReference type="ChEBI" id="CHEBI:88052"/>
    </ligand>
</feature>
<evidence type="ECO:0000256" key="6">
    <source>
        <dbReference type="HAMAP-Rule" id="MF_01984"/>
    </source>
</evidence>
<accession>A0A328QAT5</accession>
<reference evidence="8 9" key="1">
    <citation type="submission" date="2017-05" db="EMBL/GenBank/DDBJ databases">
        <title>Host range expansion of the Methanosphaera genus to humans and monogastric animals involves recent and extensive reduction in genome content.</title>
        <authorList>
            <person name="Hoedt E.C."/>
            <person name="Volmer J.G."/>
            <person name="Parks D.H."/>
            <person name="Rosewarne C.P."/>
            <person name="Denman S.E."/>
            <person name="Mcsweeney C.S."/>
            <person name="O Cuiv P."/>
            <person name="Hugenholtz P."/>
            <person name="Tyson G.W."/>
            <person name="Morrison M."/>
        </authorList>
    </citation>
    <scope>NUCLEOTIDE SEQUENCE [LARGE SCALE GENOMIC DNA]</scope>
    <source>
        <strain evidence="8 9">PA5</strain>
    </source>
</reference>
<dbReference type="Proteomes" id="UP000248557">
    <property type="component" value="Unassembled WGS sequence"/>
</dbReference>
<feature type="domain" description="Flavoprotein" evidence="7">
    <location>
        <begin position="1"/>
        <end position="171"/>
    </location>
</feature>
<comment type="catalytic activity">
    <reaction evidence="6">
        <text>dimethylallyl phosphate + FMNH2 = prenylated FMNH2 + phosphate</text>
        <dbReference type="Rhea" id="RHEA:37743"/>
        <dbReference type="ChEBI" id="CHEBI:43474"/>
        <dbReference type="ChEBI" id="CHEBI:57618"/>
        <dbReference type="ChEBI" id="CHEBI:87467"/>
        <dbReference type="ChEBI" id="CHEBI:88052"/>
        <dbReference type="EC" id="2.5.1.129"/>
    </reaction>
</comment>
<dbReference type="SUPFAM" id="SSF52507">
    <property type="entry name" value="Homo-oligomeric flavin-containing Cys decarboxylases, HFCD"/>
    <property type="match status" value="1"/>
</dbReference>
<dbReference type="NCBIfam" id="NF004685">
    <property type="entry name" value="PRK06029.1"/>
    <property type="match status" value="1"/>
</dbReference>
<keyword evidence="1 6" id="KW-0637">Prenyltransferase</keyword>
<name>A0A328QAT5_9EURY</name>
<proteinExistence type="inferred from homology"/>
<comment type="caution">
    <text evidence="8">The sequence shown here is derived from an EMBL/GenBank/DDBJ whole genome shotgun (WGS) entry which is preliminary data.</text>
</comment>
<comment type="similarity">
    <text evidence="5 6">Belongs to the UbiX/PAD1 family.</text>
</comment>